<organism evidence="1 2">
    <name type="scientific">Rhizobium etli 8C-3</name>
    <dbReference type="NCBI Taxonomy" id="538025"/>
    <lineage>
        <taxon>Bacteria</taxon>
        <taxon>Pseudomonadati</taxon>
        <taxon>Pseudomonadota</taxon>
        <taxon>Alphaproteobacteria</taxon>
        <taxon>Hyphomicrobiales</taxon>
        <taxon>Rhizobiaceae</taxon>
        <taxon>Rhizobium/Agrobacterium group</taxon>
        <taxon>Rhizobium</taxon>
    </lineage>
</organism>
<proteinExistence type="predicted"/>
<name>A0A1L5PG92_RHIET</name>
<dbReference type="Proteomes" id="UP000185109">
    <property type="component" value="Plasmid pRsp8C3c"/>
</dbReference>
<dbReference type="AlphaFoldDB" id="A0A1L5PG92"/>
<evidence type="ECO:0000313" key="2">
    <source>
        <dbReference type="Proteomes" id="UP000185109"/>
    </source>
</evidence>
<dbReference type="EMBL" id="CP017244">
    <property type="protein sequence ID" value="APO79050.1"/>
    <property type="molecule type" value="Genomic_DNA"/>
</dbReference>
<geneLocation type="plasmid" evidence="2">
    <name>prsp8c3c</name>
</geneLocation>
<protein>
    <submittedName>
        <fullName evidence="1">Uncharacterized protein</fullName>
    </submittedName>
</protein>
<evidence type="ECO:0000313" key="1">
    <source>
        <dbReference type="EMBL" id="APO79050.1"/>
    </source>
</evidence>
<reference evidence="1 2" key="1">
    <citation type="submission" date="2016-09" db="EMBL/GenBank/DDBJ databases">
        <title>The complete genome sequences of Rhizobium gallicum, symbiovars gallicum and phaseoli, symbionts associated to common bean (Phaseolus vulgaris).</title>
        <authorList>
            <person name="Bustos P."/>
            <person name="Santamaria R.I."/>
            <person name="Perez-Carrascal O.M."/>
            <person name="Juarez S."/>
            <person name="Lozano L."/>
            <person name="Martinez-Flores I."/>
            <person name="Martinez-Romero E."/>
            <person name="Cevallos M."/>
            <person name="Romero D."/>
            <person name="Davila G."/>
            <person name="Gonzalez V."/>
        </authorList>
    </citation>
    <scope>NUCLEOTIDE SEQUENCE [LARGE SCALE GENOMIC DNA]</scope>
    <source>
        <strain evidence="1 2">8C-3</strain>
        <plasmid evidence="2">Plasmid prsp8c3c</plasmid>
    </source>
</reference>
<gene>
    <name evidence="1" type="ORF">AM571_PC01317</name>
</gene>
<accession>A0A1L5PG92</accession>
<keyword evidence="1" id="KW-0614">Plasmid</keyword>
<sequence>MCRYHELPRPGRVPDADHWSRRNRNTLANGDDAFVEIGDPLFIDKIREIVDLYLSPSCRRWCF</sequence>